<feature type="domain" description="TonB-dependent receptor plug" evidence="2">
    <location>
        <begin position="123"/>
        <end position="225"/>
    </location>
</feature>
<dbReference type="PROSITE" id="PS52016">
    <property type="entry name" value="TONB_DEPENDENT_REC_3"/>
    <property type="match status" value="1"/>
</dbReference>
<dbReference type="NCBIfam" id="TIGR04056">
    <property type="entry name" value="OMP_RagA_SusC"/>
    <property type="match status" value="1"/>
</dbReference>
<dbReference type="InterPro" id="IPR008969">
    <property type="entry name" value="CarboxyPept-like_regulatory"/>
</dbReference>
<dbReference type="InterPro" id="IPR023997">
    <property type="entry name" value="TonB-dep_OMP_SusC/RagA_CS"/>
</dbReference>
<dbReference type="GO" id="GO:0015344">
    <property type="term" value="F:siderophore uptake transmembrane transporter activity"/>
    <property type="evidence" value="ECO:0007669"/>
    <property type="project" value="TreeGrafter"/>
</dbReference>
<evidence type="ECO:0000313" key="3">
    <source>
        <dbReference type="EMBL" id="KKN36517.1"/>
    </source>
</evidence>
<comment type="caution">
    <text evidence="3">The sequence shown here is derived from an EMBL/GenBank/DDBJ whole genome shotgun (WGS) entry which is preliminary data.</text>
</comment>
<name>A0A0F9QHM3_9ZZZZ</name>
<protein>
    <recommendedName>
        <fullName evidence="2">TonB-dependent receptor plug domain-containing protein</fullName>
    </recommendedName>
</protein>
<organism evidence="3">
    <name type="scientific">marine sediment metagenome</name>
    <dbReference type="NCBI Taxonomy" id="412755"/>
    <lineage>
        <taxon>unclassified sequences</taxon>
        <taxon>metagenomes</taxon>
        <taxon>ecological metagenomes</taxon>
    </lineage>
</organism>
<dbReference type="AlphaFoldDB" id="A0A0F9QHM3"/>
<accession>A0A0F9QHM3</accession>
<reference evidence="3" key="1">
    <citation type="journal article" date="2015" name="Nature">
        <title>Complex archaea that bridge the gap between prokaryotes and eukaryotes.</title>
        <authorList>
            <person name="Spang A."/>
            <person name="Saw J.H."/>
            <person name="Jorgensen S.L."/>
            <person name="Zaremba-Niedzwiedzka K."/>
            <person name="Martijn J."/>
            <person name="Lind A.E."/>
            <person name="van Eijk R."/>
            <person name="Schleper C."/>
            <person name="Guy L."/>
            <person name="Ettema T.J."/>
        </authorList>
    </citation>
    <scope>NUCLEOTIDE SEQUENCE</scope>
</reference>
<dbReference type="SUPFAM" id="SSF56935">
    <property type="entry name" value="Porins"/>
    <property type="match status" value="1"/>
</dbReference>
<dbReference type="EMBL" id="LAZR01001960">
    <property type="protein sequence ID" value="KKN36517.1"/>
    <property type="molecule type" value="Genomic_DNA"/>
</dbReference>
<dbReference type="FunFam" id="2.60.40.1120:FF:000003">
    <property type="entry name" value="Outer membrane protein Omp121"/>
    <property type="match status" value="1"/>
</dbReference>
<dbReference type="PANTHER" id="PTHR30069:SF29">
    <property type="entry name" value="HEMOGLOBIN AND HEMOGLOBIN-HAPTOGLOBIN-BINDING PROTEIN 1-RELATED"/>
    <property type="match status" value="1"/>
</dbReference>
<evidence type="ECO:0000256" key="1">
    <source>
        <dbReference type="ARBA" id="ARBA00022729"/>
    </source>
</evidence>
<gene>
    <name evidence="3" type="ORF">LCGC14_0772770</name>
</gene>
<dbReference type="InterPro" id="IPR037066">
    <property type="entry name" value="Plug_dom_sf"/>
</dbReference>
<proteinExistence type="predicted"/>
<dbReference type="Pfam" id="PF07715">
    <property type="entry name" value="Plug"/>
    <property type="match status" value="1"/>
</dbReference>
<dbReference type="GO" id="GO:0044718">
    <property type="term" value="P:siderophore transmembrane transport"/>
    <property type="evidence" value="ECO:0007669"/>
    <property type="project" value="TreeGrafter"/>
</dbReference>
<dbReference type="InterPro" id="IPR012910">
    <property type="entry name" value="Plug_dom"/>
</dbReference>
<dbReference type="Gene3D" id="2.170.130.10">
    <property type="entry name" value="TonB-dependent receptor, plug domain"/>
    <property type="match status" value="1"/>
</dbReference>
<sequence length="1054" mass="118267">MKKPPSNRMKKLLISILFACVLMYQGYGQDEQTPITGSVTSLEGEPLPGVSIIVKNTTTGVTSDFDGNYSIEAPADGTLVFSYIGFKKKEIPVNNQETIDTQMEEDVANLDEVVVTGYATQDKKSITGAISTVGAEELENVHGGSTVSSGLAGKLSGVSFRMADGRPGATANVQIRNMGNPLYVIDGITQDAGVFNNLSPNDIESISVLKDASASVYGVRAANGVVLVTTKRGRRNTPNVVNIDSYYGIQNWSRFPDPVNDSYLYQVAKAEAEVNEFGSTALTPEELERYRIGTERGYQSFNWKDFIIEGDAPLYNINVNTTGGSEKINYYLSATHLDQQAVFGDEHSFSRSNVQSNIDINVSDRLKVGAQISGRIEVTDNPGIPGGDDYFLPRFAILRNLPFERPYANDNPDYVNDISNNETNWAWHNKELGGYLLNKWRSGQTNFTAEYKFGGFLEGLSAKGLYSYNIADRVENIHEYTYDAFTYDAENDEYNRTAGSTNPWRTRETQKVIKNNFQGSLQYKKAFSEDHNVEGLFVVERQEEMNDRQFVRAVPETNVLPLIYFPNVVTYDDSASELARIGYIGKINYNYKQKYFLEVSGRQDKSWKFAPDKRTGFFPSASVGWRITEENWYDNIAGDDAWVNEFKLRASYGIVGDDDIGIGAYDYLPGYNYNVGTVILDGTPIIAARDKGQIVDNITWFKSKITDIGFDFTMFDGKLSASYDWFYRLRTDLRGRKYDILVPNELGYALPDENVNTDSQQGFEGIVTYNNKWNDYELTVSANGSYARGKFISSYKPIFNNSLDEYYNSREGRWDNVGFSLKEIGQFQTQEEINNYPVDIDGRGGNTTLLPGDLIYEDVNGDGVITTDQNDPITGGDLVPTNYQFARQPMINFGLNIRMAYKGIDLTADFSGGSGYSWAQNFETRRPFQNGGALNSIFLDSWRRGDPFDLNSQWSAGKYPALRFNANHSSYANSDFWTHNVTYLRARTLEIGYSIPKTLLEKVGFSKFRVYANGYNLFSLDNLSKFGVDPEVNDENGLQYPQNKFINVGVNISI</sequence>
<dbReference type="SUPFAM" id="SSF49464">
    <property type="entry name" value="Carboxypeptidase regulatory domain-like"/>
    <property type="match status" value="1"/>
</dbReference>
<dbReference type="PANTHER" id="PTHR30069">
    <property type="entry name" value="TONB-DEPENDENT OUTER MEMBRANE RECEPTOR"/>
    <property type="match status" value="1"/>
</dbReference>
<dbReference type="NCBIfam" id="TIGR04057">
    <property type="entry name" value="SusC_RagA_signa"/>
    <property type="match status" value="1"/>
</dbReference>
<dbReference type="InterPro" id="IPR039426">
    <property type="entry name" value="TonB-dep_rcpt-like"/>
</dbReference>
<keyword evidence="1" id="KW-0732">Signal</keyword>
<dbReference type="InterPro" id="IPR023996">
    <property type="entry name" value="TonB-dep_OMP_SusC/RagA"/>
</dbReference>
<dbReference type="Pfam" id="PF13715">
    <property type="entry name" value="CarbopepD_reg_2"/>
    <property type="match status" value="1"/>
</dbReference>
<evidence type="ECO:0000259" key="2">
    <source>
        <dbReference type="Pfam" id="PF07715"/>
    </source>
</evidence>
<dbReference type="Gene3D" id="2.60.40.1120">
    <property type="entry name" value="Carboxypeptidase-like, regulatory domain"/>
    <property type="match status" value="1"/>
</dbReference>